<dbReference type="EMBL" id="JAKJXO020000001">
    <property type="protein sequence ID" value="KAL1612956.1"/>
    <property type="molecule type" value="Genomic_DNA"/>
</dbReference>
<protein>
    <submittedName>
        <fullName evidence="2">Uncharacterized protein</fullName>
    </submittedName>
</protein>
<sequence length="389" mass="42982">MIGRLPRQCRQQQLRRPISGGKKSKKTGRSLAPVLTRRTLETVSNANTYVRTQAIKHKATELDYTYIGHVYAVSKHGAFANKPQVIPLTGLEGCTGIAVVSEKGYWISHFMEVAMDADQPDHKTMWSHLIKDATNGKAGKYTPPHQLSDIFDAESKPTIYISRPKHNGAKLYTPLINQIMAQIKKGPLANAAEEEFDYKKMMGDQEKNTLGETTARGKMLVEYTNDQQKDSKTQSPQQAMYRVWLEDKDYSKTWPALKTQQGTASNEEAGDKVTKQEYTNHCLVDTSKTIPNENLDDILAAICNKASLDVGSPISAAHQKTQIKIGMSSSQTGCHPSPASKKLPRTQCKRAVTKALESCPNPAGGFLGNKPLTWNAKGLGCVDISVYEE</sequence>
<gene>
    <name evidence="2" type="ORF">SLS60_001186</name>
</gene>
<reference evidence="2 3" key="1">
    <citation type="submission" date="2024-02" db="EMBL/GenBank/DDBJ databases">
        <title>De novo assembly and annotation of 12 fungi associated with fruit tree decline syndrome in Ontario, Canada.</title>
        <authorList>
            <person name="Sulman M."/>
            <person name="Ellouze W."/>
            <person name="Ilyukhin E."/>
        </authorList>
    </citation>
    <scope>NUCLEOTIDE SEQUENCE [LARGE SCALE GENOMIC DNA]</scope>
    <source>
        <strain evidence="2 3">M42-189</strain>
    </source>
</reference>
<proteinExistence type="predicted"/>
<name>A0ABR3S8D1_9PLEO</name>
<keyword evidence="3" id="KW-1185">Reference proteome</keyword>
<dbReference type="Proteomes" id="UP001521785">
    <property type="component" value="Unassembled WGS sequence"/>
</dbReference>
<comment type="caution">
    <text evidence="2">The sequence shown here is derived from an EMBL/GenBank/DDBJ whole genome shotgun (WGS) entry which is preliminary data.</text>
</comment>
<feature type="region of interest" description="Disordered" evidence="1">
    <location>
        <begin position="11"/>
        <end position="30"/>
    </location>
</feature>
<evidence type="ECO:0000256" key="1">
    <source>
        <dbReference type="SAM" id="MobiDB-lite"/>
    </source>
</evidence>
<evidence type="ECO:0000313" key="3">
    <source>
        <dbReference type="Proteomes" id="UP001521785"/>
    </source>
</evidence>
<organism evidence="2 3">
    <name type="scientific">Paraconiothyrium brasiliense</name>
    <dbReference type="NCBI Taxonomy" id="300254"/>
    <lineage>
        <taxon>Eukaryota</taxon>
        <taxon>Fungi</taxon>
        <taxon>Dikarya</taxon>
        <taxon>Ascomycota</taxon>
        <taxon>Pezizomycotina</taxon>
        <taxon>Dothideomycetes</taxon>
        <taxon>Pleosporomycetidae</taxon>
        <taxon>Pleosporales</taxon>
        <taxon>Massarineae</taxon>
        <taxon>Didymosphaeriaceae</taxon>
        <taxon>Paraconiothyrium</taxon>
    </lineage>
</organism>
<accession>A0ABR3S8D1</accession>
<feature type="compositionally biased region" description="Low complexity" evidence="1">
    <location>
        <begin position="11"/>
        <end position="21"/>
    </location>
</feature>
<evidence type="ECO:0000313" key="2">
    <source>
        <dbReference type="EMBL" id="KAL1612956.1"/>
    </source>
</evidence>